<keyword evidence="1" id="KW-1133">Transmembrane helix</keyword>
<feature type="transmembrane region" description="Helical" evidence="1">
    <location>
        <begin position="80"/>
        <end position="103"/>
    </location>
</feature>
<feature type="transmembrane region" description="Helical" evidence="1">
    <location>
        <begin position="48"/>
        <end position="68"/>
    </location>
</feature>
<reference evidence="2 3" key="1">
    <citation type="journal article" date="2013" name="Int. J. Syst. Evol. Microbiol.">
        <title>Roseomonas aerophila sp. nov., isolated from air.</title>
        <authorList>
            <person name="Kim S.J."/>
            <person name="Weon H.Y."/>
            <person name="Ahn J.H."/>
            <person name="Hong S.B."/>
            <person name="Seok S.J."/>
            <person name="Whang K.S."/>
            <person name="Kwon S.W."/>
        </authorList>
    </citation>
    <scope>NUCLEOTIDE SEQUENCE [LARGE SCALE GENOMIC DNA]</scope>
    <source>
        <strain evidence="2 3">NBRC 108923</strain>
    </source>
</reference>
<dbReference type="EMBL" id="JACTVA010000012">
    <property type="protein sequence ID" value="MBC9207044.1"/>
    <property type="molecule type" value="Genomic_DNA"/>
</dbReference>
<proteinExistence type="predicted"/>
<name>A0ABR7RKJ9_9PROT</name>
<keyword evidence="3" id="KW-1185">Reference proteome</keyword>
<evidence type="ECO:0000313" key="3">
    <source>
        <dbReference type="Proteomes" id="UP000626026"/>
    </source>
</evidence>
<dbReference type="Proteomes" id="UP000626026">
    <property type="component" value="Unassembled WGS sequence"/>
</dbReference>
<sequence>MKDTPVGHRLIRLVPRLVALLAALAIIPWTLGVPGVAGSDYARGWTIGYFSLIAYAVAYAVLALLGWFARRGQLASGAQLAGRLAWVALAAFVVAQLWAWVLISK</sequence>
<organism evidence="2 3">
    <name type="scientific">Teichococcus aerophilus</name>
    <dbReference type="NCBI Taxonomy" id="1224513"/>
    <lineage>
        <taxon>Bacteria</taxon>
        <taxon>Pseudomonadati</taxon>
        <taxon>Pseudomonadota</taxon>
        <taxon>Alphaproteobacteria</taxon>
        <taxon>Acetobacterales</taxon>
        <taxon>Roseomonadaceae</taxon>
        <taxon>Roseomonas</taxon>
    </lineage>
</organism>
<dbReference type="RefSeq" id="WP_187784213.1">
    <property type="nucleotide sequence ID" value="NZ_JACTVA010000012.1"/>
</dbReference>
<protein>
    <submittedName>
        <fullName evidence="2">Uncharacterized protein</fullName>
    </submittedName>
</protein>
<evidence type="ECO:0000313" key="2">
    <source>
        <dbReference type="EMBL" id="MBC9207044.1"/>
    </source>
</evidence>
<comment type="caution">
    <text evidence="2">The sequence shown here is derived from an EMBL/GenBank/DDBJ whole genome shotgun (WGS) entry which is preliminary data.</text>
</comment>
<accession>A0ABR7RKJ9</accession>
<keyword evidence="1" id="KW-0472">Membrane</keyword>
<gene>
    <name evidence="2" type="ORF">IBL26_09385</name>
</gene>
<evidence type="ECO:0000256" key="1">
    <source>
        <dbReference type="SAM" id="Phobius"/>
    </source>
</evidence>
<keyword evidence="1" id="KW-0812">Transmembrane</keyword>